<accession>A0A5C5FWK6</accession>
<gene>
    <name evidence="1" type="ORF">DMC30DRAFT_376278</name>
</gene>
<feature type="non-terminal residue" evidence="1">
    <location>
        <position position="1"/>
    </location>
</feature>
<dbReference type="Proteomes" id="UP000311382">
    <property type="component" value="Unassembled WGS sequence"/>
</dbReference>
<comment type="caution">
    <text evidence="1">The sequence shown here is derived from an EMBL/GenBank/DDBJ whole genome shotgun (WGS) entry which is preliminary data.</text>
</comment>
<organism evidence="1 2">
    <name type="scientific">Rhodotorula diobovata</name>
    <dbReference type="NCBI Taxonomy" id="5288"/>
    <lineage>
        <taxon>Eukaryota</taxon>
        <taxon>Fungi</taxon>
        <taxon>Dikarya</taxon>
        <taxon>Basidiomycota</taxon>
        <taxon>Pucciniomycotina</taxon>
        <taxon>Microbotryomycetes</taxon>
        <taxon>Sporidiobolales</taxon>
        <taxon>Sporidiobolaceae</taxon>
        <taxon>Rhodotorula</taxon>
    </lineage>
</organism>
<sequence length="101" mass="10825">TLSESVTRGTLAVRKRLERVKRRAGFSPCFSSRRPSPAPSTPACPALPLARCPDSSKCDHGSTSSSDSLCPARTRRRCATPPASSLLCHPCAAALLERPHR</sequence>
<proteinExistence type="predicted"/>
<evidence type="ECO:0000313" key="2">
    <source>
        <dbReference type="Proteomes" id="UP000311382"/>
    </source>
</evidence>
<keyword evidence="2" id="KW-1185">Reference proteome</keyword>
<reference evidence="1 2" key="1">
    <citation type="submission" date="2019-03" db="EMBL/GenBank/DDBJ databases">
        <title>Rhodosporidium diobovatum UCD-FST 08-225 genome sequencing, assembly, and annotation.</title>
        <authorList>
            <person name="Fakankun I.U."/>
            <person name="Fristensky B."/>
            <person name="Levin D.B."/>
        </authorList>
    </citation>
    <scope>NUCLEOTIDE SEQUENCE [LARGE SCALE GENOMIC DNA]</scope>
    <source>
        <strain evidence="1 2">UCD-FST 08-225</strain>
    </source>
</reference>
<name>A0A5C5FWK6_9BASI</name>
<evidence type="ECO:0000313" key="1">
    <source>
        <dbReference type="EMBL" id="TNY21170.1"/>
    </source>
</evidence>
<protein>
    <submittedName>
        <fullName evidence="1">Uncharacterized protein</fullName>
    </submittedName>
</protein>
<dbReference type="EMBL" id="SOZI01000049">
    <property type="protein sequence ID" value="TNY21170.1"/>
    <property type="molecule type" value="Genomic_DNA"/>
</dbReference>
<feature type="non-terminal residue" evidence="1">
    <location>
        <position position="101"/>
    </location>
</feature>
<dbReference type="AlphaFoldDB" id="A0A5C5FWK6"/>